<evidence type="ECO:0000313" key="3">
    <source>
        <dbReference type="Proteomes" id="UP000230069"/>
    </source>
</evidence>
<sequence length="431" mass="47568">MGSIDVKSIIYDVKLSSVVPATMTGENVVHELSNMDLLMKLHYIKGVYYFDRSAVQGLTISDFKSPMFTWLELYYITCGRIRKSESGRPFVKCNDGGVRIIEAKCSMTLNECLDEKDSSVHNQLLPNQVLGPELAYSPLVLIQFTWFKCGGVSVGLSWAHVLGDAFSASDFINTWGQVMAGKHPPKSLNHPKEHSKTVTPSTVTELLSVKKIEAVKDSWIARNTCGMETFSFQLTATQLKHLQSQICNTSETGQVPVFETLCAVIWHSLAKIRGDSESRIITTCRNGIQDREDGTLGNYQTIGVVIAELSIVETEASALAALIVKQLADESNMIEDTMARDEGSDFIVYGANLTFVDLEDANLYGLKFKGQEPVFTNYYIDGAGKEGVVLVLPGPEAAQGSDSRGRTVTVVLPENEVMELRNKLKEEWSIV</sequence>
<proteinExistence type="inferred from homology"/>
<dbReference type="Proteomes" id="UP000230069">
    <property type="component" value="Unassembled WGS sequence"/>
</dbReference>
<keyword evidence="3" id="KW-1185">Reference proteome</keyword>
<dbReference type="InterPro" id="IPR050317">
    <property type="entry name" value="Plant_Fungal_Acyltransferase"/>
</dbReference>
<name>A0A2G5EKF2_AQUCA</name>
<evidence type="ECO:0000256" key="1">
    <source>
        <dbReference type="ARBA" id="ARBA00009861"/>
    </source>
</evidence>
<evidence type="ECO:0000313" key="2">
    <source>
        <dbReference type="EMBL" id="PIA56200.1"/>
    </source>
</evidence>
<reference evidence="2 3" key="1">
    <citation type="submission" date="2017-09" db="EMBL/GenBank/DDBJ databases">
        <title>WGS assembly of Aquilegia coerulea Goldsmith.</title>
        <authorList>
            <person name="Hodges S."/>
            <person name="Kramer E."/>
            <person name="Nordborg M."/>
            <person name="Tomkins J."/>
            <person name="Borevitz J."/>
            <person name="Derieg N."/>
            <person name="Yan J."/>
            <person name="Mihaltcheva S."/>
            <person name="Hayes R.D."/>
            <person name="Rokhsar D."/>
        </authorList>
    </citation>
    <scope>NUCLEOTIDE SEQUENCE [LARGE SCALE GENOMIC DNA]</scope>
    <source>
        <strain evidence="3">cv. Goldsmith</strain>
    </source>
</reference>
<dbReference type="EMBL" id="KZ305024">
    <property type="protein sequence ID" value="PIA56200.1"/>
    <property type="molecule type" value="Genomic_DNA"/>
</dbReference>
<dbReference type="GO" id="GO:0016747">
    <property type="term" value="F:acyltransferase activity, transferring groups other than amino-acyl groups"/>
    <property type="evidence" value="ECO:0007669"/>
    <property type="project" value="TreeGrafter"/>
</dbReference>
<dbReference type="InParanoid" id="A0A2G5EKF2"/>
<comment type="similarity">
    <text evidence="1">Belongs to the plant acyltransferase family.</text>
</comment>
<dbReference type="OrthoDB" id="1862401at2759"/>
<organism evidence="2 3">
    <name type="scientific">Aquilegia coerulea</name>
    <name type="common">Rocky mountain columbine</name>
    <dbReference type="NCBI Taxonomy" id="218851"/>
    <lineage>
        <taxon>Eukaryota</taxon>
        <taxon>Viridiplantae</taxon>
        <taxon>Streptophyta</taxon>
        <taxon>Embryophyta</taxon>
        <taxon>Tracheophyta</taxon>
        <taxon>Spermatophyta</taxon>
        <taxon>Magnoliopsida</taxon>
        <taxon>Ranunculales</taxon>
        <taxon>Ranunculaceae</taxon>
        <taxon>Thalictroideae</taxon>
        <taxon>Aquilegia</taxon>
    </lineage>
</organism>
<protein>
    <submittedName>
        <fullName evidence="2">Uncharacterized protein</fullName>
    </submittedName>
</protein>
<dbReference type="Gene3D" id="3.30.559.10">
    <property type="entry name" value="Chloramphenicol acetyltransferase-like domain"/>
    <property type="match status" value="2"/>
</dbReference>
<dbReference type="FunCoup" id="A0A2G5EKF2">
    <property type="interactions" value="120"/>
</dbReference>
<gene>
    <name evidence="2" type="ORF">AQUCO_00700509v1</name>
</gene>
<dbReference type="STRING" id="218851.A0A2G5EKF2"/>
<dbReference type="Pfam" id="PF02458">
    <property type="entry name" value="Transferase"/>
    <property type="match status" value="1"/>
</dbReference>
<dbReference type="InterPro" id="IPR023213">
    <property type="entry name" value="CAT-like_dom_sf"/>
</dbReference>
<accession>A0A2G5EKF2</accession>
<dbReference type="PANTHER" id="PTHR31642:SF115">
    <property type="entry name" value="PROTEIN ECERIFERUM 26-LIKE"/>
    <property type="match status" value="1"/>
</dbReference>
<dbReference type="AlphaFoldDB" id="A0A2G5EKF2"/>
<dbReference type="PANTHER" id="PTHR31642">
    <property type="entry name" value="TRICHOTHECENE 3-O-ACETYLTRANSFERASE"/>
    <property type="match status" value="1"/>
</dbReference>